<dbReference type="Proteomes" id="UP001165083">
    <property type="component" value="Unassembled WGS sequence"/>
</dbReference>
<organism evidence="2 3">
    <name type="scientific">Phytophthora lilii</name>
    <dbReference type="NCBI Taxonomy" id="2077276"/>
    <lineage>
        <taxon>Eukaryota</taxon>
        <taxon>Sar</taxon>
        <taxon>Stramenopiles</taxon>
        <taxon>Oomycota</taxon>
        <taxon>Peronosporomycetes</taxon>
        <taxon>Peronosporales</taxon>
        <taxon>Peronosporaceae</taxon>
        <taxon>Phytophthora</taxon>
    </lineage>
</organism>
<feature type="compositionally biased region" description="Basic and acidic residues" evidence="1">
    <location>
        <begin position="21"/>
        <end position="44"/>
    </location>
</feature>
<dbReference type="AlphaFoldDB" id="A0A9W6TKQ6"/>
<accession>A0A9W6TKQ6</accession>
<gene>
    <name evidence="2" type="ORF">Plil01_000510100</name>
</gene>
<comment type="caution">
    <text evidence="2">The sequence shown here is derived from an EMBL/GenBank/DDBJ whole genome shotgun (WGS) entry which is preliminary data.</text>
</comment>
<dbReference type="EMBL" id="BSXW01000215">
    <property type="protein sequence ID" value="GMF15064.1"/>
    <property type="molecule type" value="Genomic_DNA"/>
</dbReference>
<sequence>MGYSAVFDFLFRHNACRQAYEDKERRRWPSPEIPIRRQPREARQWPEAQPRKVTRPVRGHPQLPRPSPGAAGEPIHADTGEDEAADDCAICYEPFENPYNDRMRPHVL</sequence>
<name>A0A9W6TKQ6_9STRA</name>
<protein>
    <submittedName>
        <fullName evidence="2">Unnamed protein product</fullName>
    </submittedName>
</protein>
<feature type="region of interest" description="Disordered" evidence="1">
    <location>
        <begin position="21"/>
        <end position="82"/>
    </location>
</feature>
<reference evidence="2" key="1">
    <citation type="submission" date="2023-04" db="EMBL/GenBank/DDBJ databases">
        <title>Phytophthora lilii NBRC 32176.</title>
        <authorList>
            <person name="Ichikawa N."/>
            <person name="Sato H."/>
            <person name="Tonouchi N."/>
        </authorList>
    </citation>
    <scope>NUCLEOTIDE SEQUENCE</scope>
    <source>
        <strain evidence="2">NBRC 32176</strain>
    </source>
</reference>
<keyword evidence="3" id="KW-1185">Reference proteome</keyword>
<evidence type="ECO:0000313" key="2">
    <source>
        <dbReference type="EMBL" id="GMF15064.1"/>
    </source>
</evidence>
<evidence type="ECO:0000256" key="1">
    <source>
        <dbReference type="SAM" id="MobiDB-lite"/>
    </source>
</evidence>
<evidence type="ECO:0000313" key="3">
    <source>
        <dbReference type="Proteomes" id="UP001165083"/>
    </source>
</evidence>
<proteinExistence type="predicted"/>